<reference evidence="1" key="2">
    <citation type="journal article" date="2023" name="BMC Genomics">
        <title>Pest status, molecular evolution, and epigenetic factors derived from the genome assembly of Frankliniella fusca, a thysanopteran phytovirus vector.</title>
        <authorList>
            <person name="Catto M.A."/>
            <person name="Labadie P.E."/>
            <person name="Jacobson A.L."/>
            <person name="Kennedy G.G."/>
            <person name="Srinivasan R."/>
            <person name="Hunt B.G."/>
        </authorList>
    </citation>
    <scope>NUCLEOTIDE SEQUENCE</scope>
    <source>
        <strain evidence="1">PL_HMW_Pooled</strain>
    </source>
</reference>
<comment type="caution">
    <text evidence="1">The sequence shown here is derived from an EMBL/GenBank/DDBJ whole genome shotgun (WGS) entry which is preliminary data.</text>
</comment>
<evidence type="ECO:0000313" key="2">
    <source>
        <dbReference type="Proteomes" id="UP001219518"/>
    </source>
</evidence>
<sequence length="81" mass="9137">MVLTPNNDQIWEAMTDLFTYSATSPIAHHLLSKLFTEVAALVLTMGHLCVIDYFWTIQWQENGVCVVNAAQVRHLLVHLGV</sequence>
<reference evidence="1" key="1">
    <citation type="submission" date="2021-07" db="EMBL/GenBank/DDBJ databases">
        <authorList>
            <person name="Catto M.A."/>
            <person name="Jacobson A."/>
            <person name="Kennedy G."/>
            <person name="Labadie P."/>
            <person name="Hunt B.G."/>
            <person name="Srinivasan R."/>
        </authorList>
    </citation>
    <scope>NUCLEOTIDE SEQUENCE</scope>
    <source>
        <strain evidence="1">PL_HMW_Pooled</strain>
        <tissue evidence="1">Head</tissue>
    </source>
</reference>
<dbReference type="Proteomes" id="UP001219518">
    <property type="component" value="Unassembled WGS sequence"/>
</dbReference>
<evidence type="ECO:0000313" key="1">
    <source>
        <dbReference type="EMBL" id="KAK3926368.1"/>
    </source>
</evidence>
<organism evidence="1 2">
    <name type="scientific">Frankliniella fusca</name>
    <dbReference type="NCBI Taxonomy" id="407009"/>
    <lineage>
        <taxon>Eukaryota</taxon>
        <taxon>Metazoa</taxon>
        <taxon>Ecdysozoa</taxon>
        <taxon>Arthropoda</taxon>
        <taxon>Hexapoda</taxon>
        <taxon>Insecta</taxon>
        <taxon>Pterygota</taxon>
        <taxon>Neoptera</taxon>
        <taxon>Paraneoptera</taxon>
        <taxon>Thysanoptera</taxon>
        <taxon>Terebrantia</taxon>
        <taxon>Thripoidea</taxon>
        <taxon>Thripidae</taxon>
        <taxon>Frankliniella</taxon>
    </lineage>
</organism>
<proteinExistence type="predicted"/>
<gene>
    <name evidence="1" type="ORF">KUF71_014615</name>
</gene>
<protein>
    <submittedName>
        <fullName evidence="1">ATPase synthesis protein 25, mitochondrial</fullName>
    </submittedName>
</protein>
<accession>A0AAE1HS10</accession>
<dbReference type="EMBL" id="JAHWGI010001252">
    <property type="protein sequence ID" value="KAK3926368.1"/>
    <property type="molecule type" value="Genomic_DNA"/>
</dbReference>
<dbReference type="AlphaFoldDB" id="A0AAE1HS10"/>
<keyword evidence="2" id="KW-1185">Reference proteome</keyword>
<name>A0AAE1HS10_9NEOP</name>